<dbReference type="Pfam" id="PF18119">
    <property type="entry name" value="RIG-I_C"/>
    <property type="match status" value="1"/>
</dbReference>
<dbReference type="EC" id="3.6.4.13" evidence="3"/>
<keyword evidence="8" id="KW-0378">Hydrolase</keyword>
<dbReference type="InterPro" id="IPR011545">
    <property type="entry name" value="DEAD/DEAH_box_helicase_dom"/>
</dbReference>
<dbReference type="Pfam" id="PF00134">
    <property type="entry name" value="Cyclin_N"/>
    <property type="match status" value="1"/>
</dbReference>
<dbReference type="Pfam" id="PF00270">
    <property type="entry name" value="DEAD"/>
    <property type="match status" value="1"/>
</dbReference>
<dbReference type="PROSITE" id="PS51192">
    <property type="entry name" value="HELICASE_ATP_BIND_1"/>
    <property type="match status" value="1"/>
</dbReference>
<dbReference type="SMART" id="SM00490">
    <property type="entry name" value="HELICc"/>
    <property type="match status" value="1"/>
</dbReference>
<dbReference type="GO" id="GO:0005737">
    <property type="term" value="C:cytoplasm"/>
    <property type="evidence" value="ECO:0007669"/>
    <property type="project" value="UniProtKB-SubCell"/>
</dbReference>
<evidence type="ECO:0000256" key="4">
    <source>
        <dbReference type="ARBA" id="ARBA00022490"/>
    </source>
</evidence>
<dbReference type="PANTHER" id="PTHR14074">
    <property type="entry name" value="HELICASE WITH DEATH DOMAIN-RELATED"/>
    <property type="match status" value="1"/>
</dbReference>
<dbReference type="InterPro" id="IPR006671">
    <property type="entry name" value="Cyclin_N"/>
</dbReference>
<name>A0AA36DT25_CYLNA</name>
<gene>
    <name evidence="20" type="ORF">CYNAS_LOCUS5291</name>
</gene>
<dbReference type="CDD" id="cd20514">
    <property type="entry name" value="CYCLIN_CCNC_rpt2"/>
    <property type="match status" value="1"/>
</dbReference>
<keyword evidence="10" id="KW-0862">Zinc</keyword>
<dbReference type="PROSITE" id="PS51194">
    <property type="entry name" value="HELICASE_CTER"/>
    <property type="match status" value="1"/>
</dbReference>
<dbReference type="InterPro" id="IPR014001">
    <property type="entry name" value="Helicase_ATP-bd"/>
</dbReference>
<evidence type="ECO:0000256" key="15">
    <source>
        <dbReference type="ARBA" id="ARBA00049390"/>
    </source>
</evidence>
<evidence type="ECO:0000256" key="9">
    <source>
        <dbReference type="ARBA" id="ARBA00022806"/>
    </source>
</evidence>
<dbReference type="InterPro" id="IPR036915">
    <property type="entry name" value="Cyclin-like_sf"/>
</dbReference>
<comment type="subcellular location">
    <subcellularLocation>
        <location evidence="1">Cytoplasm</location>
    </subcellularLocation>
</comment>
<feature type="domain" description="Helicase C-terminal" evidence="18">
    <location>
        <begin position="1128"/>
        <end position="1302"/>
    </location>
</feature>
<evidence type="ECO:0000256" key="11">
    <source>
        <dbReference type="ARBA" id="ARBA00022840"/>
    </source>
</evidence>
<dbReference type="GO" id="GO:0003723">
    <property type="term" value="F:RNA binding"/>
    <property type="evidence" value="ECO:0007669"/>
    <property type="project" value="UniProtKB-KW"/>
</dbReference>
<dbReference type="PANTHER" id="PTHR14074:SF16">
    <property type="entry name" value="ANTIVIRAL INNATE IMMUNE RESPONSE RECEPTOR RIG-I"/>
    <property type="match status" value="1"/>
</dbReference>
<evidence type="ECO:0000256" key="16">
    <source>
        <dbReference type="SAM" id="Coils"/>
    </source>
</evidence>
<comment type="catalytic activity">
    <reaction evidence="15">
        <text>ATP + H2O = ADP + phosphate + H(+)</text>
        <dbReference type="Rhea" id="RHEA:13065"/>
        <dbReference type="ChEBI" id="CHEBI:15377"/>
        <dbReference type="ChEBI" id="CHEBI:15378"/>
        <dbReference type="ChEBI" id="CHEBI:30616"/>
        <dbReference type="ChEBI" id="CHEBI:43474"/>
        <dbReference type="ChEBI" id="CHEBI:456216"/>
        <dbReference type="EC" id="3.6.4.13"/>
    </reaction>
    <physiologicalReaction direction="left-to-right" evidence="15">
        <dbReference type="Rhea" id="RHEA:13066"/>
    </physiologicalReaction>
</comment>
<evidence type="ECO:0000259" key="18">
    <source>
        <dbReference type="PROSITE" id="PS51194"/>
    </source>
</evidence>
<dbReference type="Gene3D" id="2.170.150.30">
    <property type="entry name" value="RIG-I-like receptor, C-terminal regulatory domain"/>
    <property type="match status" value="1"/>
</dbReference>
<keyword evidence="12" id="KW-0391">Immunity</keyword>
<evidence type="ECO:0000313" key="20">
    <source>
        <dbReference type="EMBL" id="CAJ0593308.1"/>
    </source>
</evidence>
<dbReference type="Pfam" id="PF00271">
    <property type="entry name" value="Helicase_C"/>
    <property type="match status" value="1"/>
</dbReference>
<keyword evidence="7" id="KW-0547">Nucleotide-binding</keyword>
<keyword evidence="21" id="KW-1185">Reference proteome</keyword>
<dbReference type="GO" id="GO:0051607">
    <property type="term" value="P:defense response to virus"/>
    <property type="evidence" value="ECO:0007669"/>
    <property type="project" value="UniProtKB-KW"/>
</dbReference>
<dbReference type="GO" id="GO:0046872">
    <property type="term" value="F:metal ion binding"/>
    <property type="evidence" value="ECO:0007669"/>
    <property type="project" value="UniProtKB-KW"/>
</dbReference>
<keyword evidence="13" id="KW-0694">RNA-binding</keyword>
<dbReference type="GO" id="GO:0003724">
    <property type="term" value="F:RNA helicase activity"/>
    <property type="evidence" value="ECO:0007669"/>
    <property type="project" value="UniProtKB-EC"/>
</dbReference>
<comment type="similarity">
    <text evidence="2">Belongs to the helicase family. RLR subfamily.</text>
</comment>
<evidence type="ECO:0000256" key="8">
    <source>
        <dbReference type="ARBA" id="ARBA00022801"/>
    </source>
</evidence>
<evidence type="ECO:0000256" key="6">
    <source>
        <dbReference type="ARBA" id="ARBA00022723"/>
    </source>
</evidence>
<keyword evidence="6" id="KW-0479">Metal-binding</keyword>
<dbReference type="GO" id="GO:0005524">
    <property type="term" value="F:ATP binding"/>
    <property type="evidence" value="ECO:0007669"/>
    <property type="project" value="UniProtKB-KW"/>
</dbReference>
<evidence type="ECO:0000256" key="3">
    <source>
        <dbReference type="ARBA" id="ARBA00012552"/>
    </source>
</evidence>
<dbReference type="SMART" id="SM00487">
    <property type="entry name" value="DEXDc"/>
    <property type="match status" value="1"/>
</dbReference>
<keyword evidence="11" id="KW-0067">ATP-binding</keyword>
<dbReference type="Proteomes" id="UP001176961">
    <property type="component" value="Unassembled WGS sequence"/>
</dbReference>
<dbReference type="GO" id="GO:0016787">
    <property type="term" value="F:hydrolase activity"/>
    <property type="evidence" value="ECO:0007669"/>
    <property type="project" value="UniProtKB-KW"/>
</dbReference>
<dbReference type="EMBL" id="CATQJL010000112">
    <property type="protein sequence ID" value="CAJ0593308.1"/>
    <property type="molecule type" value="Genomic_DNA"/>
</dbReference>
<evidence type="ECO:0000256" key="7">
    <source>
        <dbReference type="ARBA" id="ARBA00022741"/>
    </source>
</evidence>
<dbReference type="Gene3D" id="1.10.472.10">
    <property type="entry name" value="Cyclin-like"/>
    <property type="match status" value="2"/>
</dbReference>
<accession>A0AA36DT25</accession>
<evidence type="ECO:0000256" key="1">
    <source>
        <dbReference type="ARBA" id="ARBA00004496"/>
    </source>
</evidence>
<feature type="domain" description="Helicase ATP-binding" evidence="17">
    <location>
        <begin position="767"/>
        <end position="945"/>
    </location>
</feature>
<keyword evidence="5" id="KW-0399">Innate immunity</keyword>
<dbReference type="PROSITE" id="PS51789">
    <property type="entry name" value="RLR_CTR"/>
    <property type="match status" value="1"/>
</dbReference>
<comment type="caution">
    <text evidence="20">The sequence shown here is derived from an EMBL/GenBank/DDBJ whole genome shotgun (WGS) entry which is preliminary data.</text>
</comment>
<keyword evidence="14" id="KW-0051">Antiviral defense</keyword>
<organism evidence="20 21">
    <name type="scientific">Cylicocyclus nassatus</name>
    <name type="common">Nematode worm</name>
    <dbReference type="NCBI Taxonomy" id="53992"/>
    <lineage>
        <taxon>Eukaryota</taxon>
        <taxon>Metazoa</taxon>
        <taxon>Ecdysozoa</taxon>
        <taxon>Nematoda</taxon>
        <taxon>Chromadorea</taxon>
        <taxon>Rhabditida</taxon>
        <taxon>Rhabditina</taxon>
        <taxon>Rhabditomorpha</taxon>
        <taxon>Strongyloidea</taxon>
        <taxon>Strongylidae</taxon>
        <taxon>Cylicocyclus</taxon>
    </lineage>
</organism>
<evidence type="ECO:0000256" key="2">
    <source>
        <dbReference type="ARBA" id="ARBA00006866"/>
    </source>
</evidence>
<evidence type="ECO:0000259" key="17">
    <source>
        <dbReference type="PROSITE" id="PS51192"/>
    </source>
</evidence>
<evidence type="ECO:0000256" key="5">
    <source>
        <dbReference type="ARBA" id="ARBA00022588"/>
    </source>
</evidence>
<dbReference type="InterPro" id="IPR001650">
    <property type="entry name" value="Helicase_C-like"/>
</dbReference>
<reference evidence="20" key="1">
    <citation type="submission" date="2023-07" db="EMBL/GenBank/DDBJ databases">
        <authorList>
            <consortium name="CYATHOMIX"/>
        </authorList>
    </citation>
    <scope>NUCLEOTIDE SEQUENCE</scope>
    <source>
        <strain evidence="20">N/A</strain>
    </source>
</reference>
<dbReference type="Gene3D" id="1.20.1320.30">
    <property type="match status" value="1"/>
</dbReference>
<proteinExistence type="inferred from homology"/>
<evidence type="ECO:0000256" key="12">
    <source>
        <dbReference type="ARBA" id="ARBA00022859"/>
    </source>
</evidence>
<dbReference type="InterPro" id="IPR051363">
    <property type="entry name" value="RLR_Helicase"/>
</dbReference>
<dbReference type="InterPro" id="IPR027417">
    <property type="entry name" value="P-loop_NTPase"/>
</dbReference>
<feature type="coiled-coil region" evidence="16">
    <location>
        <begin position="1291"/>
        <end position="1323"/>
    </location>
</feature>
<keyword evidence="4" id="KW-0963">Cytoplasm</keyword>
<dbReference type="SUPFAM" id="SSF47954">
    <property type="entry name" value="Cyclin-like"/>
    <property type="match status" value="2"/>
</dbReference>
<dbReference type="InterPro" id="IPR041204">
    <property type="entry name" value="RIG-I-like_C"/>
</dbReference>
<keyword evidence="9" id="KW-0347">Helicase</keyword>
<dbReference type="InterPro" id="IPR038557">
    <property type="entry name" value="RLR_C_sf"/>
</dbReference>
<protein>
    <recommendedName>
        <fullName evidence="3">RNA helicase</fullName>
        <ecNumber evidence="3">3.6.4.13</ecNumber>
    </recommendedName>
</protein>
<sequence length="1501" mass="173662">MAGNFWQSSHYDQWIFEKQELLRMRSEDLKIYSEEEYQKLMIFWANLIQTLAVEGIQQGHPKTRMQVIATAIVYFKRFYARRSYKDVDPLLIACASVFLASKVEEHGLMSMSNLIKTIPNCLKKWPNLTYDASSKNSGLYDAEFILVEMLDCCLVVYHPYRPLTTMLQDIARDPTVKDFPPFEEQCWKVANDSLRSDCSLLYPPHIIAISCIIVGAELMNREKDIKMWLPELSVDFEKVYDCVNTIFAMYKTWKTFDEKEHVKPLFDKLPKINPECQNRPKRLARKMISKSLLSALKCGNSHQVKALLASVESSQWPTEVLLPFTLQKVLRALPYAEELDYIAKCFRLFSGLQRLPEMKRREAAELHRLALLSECIQAMMTSKNLDKLSDLVMLKYQEIVSLYACRRYVPQFKYLVMVCHRRSRLLQFKKRSKVLLALLEKLRKNGLIFVDYLISVMLQAPTDLFEQMVAQYPNATLPLSDPRYATFLRLYRMDIIELFSNLNYLPYLESFKDFFVFEDPDIADIYFVMDEVRAADRSNKKERKVIALEHFCDIVLEHPEATTLLDYTLQKLNPKLWNEAHMNDVRRDSPVLKVFLEKFFPKGKEELIMLDRCAAALEPEFFVQTLSKSNHPYPELIPPALKAPKDWNGENDDRFWAACVLRTLPRLERKTDDWYYDFVEACSGDPYNRAVLWYLLPNYEQVLEERLIERRRRQGFRSIRDDGDISDLEVVTTMRKPSDYFKFRASDYDDVQDPEVLALRPYQEELVESALRGKNVIACAPTGSGKTEVCIYVAMAHLDARALKNEPARVAMLVPRIPLVDQQKLRFHKYVRGKYYVEGFHGSEGAKGSSRRDTVLACDIVVMTPQILLNMLKSVRQDERVYVCDFSLLIFDEVHHCTKDHPYNILMQIVHEYTGTKPQTMGLTASLGIGMATSDESGMGSIYELMANIGATSLASVRRHLEILEQYVPKPVDTTKKVDRPKESPFLRTVINIMERIQNDLEPSLKKLTQENLSGYKLTREEVKFEDPLATEKYIQKVNTLAATLGKISNGDFKFEPSIALEYLGVLSQAISINDLMPAKYALEYLQKNLEELSKKFEGPCSQKFFKFYREKRDILLSSSEQERNKPIVDALETELKNQFAKDANSRAIVFVTRRSTAVELMRYLNTERVLGKSDLVGFVTSTSKKNSEYGQTKEEQQKALDDFNRGKKKVIIATSVVEEGLDVSTCNLIIKYNSSSNAVQRVQRRGRARARDSRSILIVLSENVAQTEYQAIMAEKIMNKCVKRIQEQGEKALEKKVKEVMERQAKERRKIAEHKMKAQEALKDKYFTIRCKIDSQDVCASTFVRTINGSSYVCVDPEIWSRIKIKTKEISTKMKFVDEVTQILAEVHCRCGQTVGTVMKYAGTYLPTLNISNLMFYERIEGKDAPGEPISSWNKANEHFWIPEANEKELRQMLLSLAEDNENKIVLDVMSDKMIAAQEKLLEKERKKKEPTVRVKTDWE</sequence>
<evidence type="ECO:0000256" key="10">
    <source>
        <dbReference type="ARBA" id="ARBA00022833"/>
    </source>
</evidence>
<evidence type="ECO:0000313" key="21">
    <source>
        <dbReference type="Proteomes" id="UP001176961"/>
    </source>
</evidence>
<dbReference type="InterPro" id="IPR021673">
    <property type="entry name" value="RLR_CTR"/>
</dbReference>
<dbReference type="Pfam" id="PF11648">
    <property type="entry name" value="RIG-I_C-RD"/>
    <property type="match status" value="1"/>
</dbReference>
<evidence type="ECO:0000256" key="13">
    <source>
        <dbReference type="ARBA" id="ARBA00022884"/>
    </source>
</evidence>
<evidence type="ECO:0000259" key="19">
    <source>
        <dbReference type="PROSITE" id="PS51789"/>
    </source>
</evidence>
<feature type="domain" description="RLR CTR" evidence="19">
    <location>
        <begin position="1318"/>
        <end position="1451"/>
    </location>
</feature>
<evidence type="ECO:0000256" key="14">
    <source>
        <dbReference type="ARBA" id="ARBA00023118"/>
    </source>
</evidence>
<dbReference type="SUPFAM" id="SSF52540">
    <property type="entry name" value="P-loop containing nucleoside triphosphate hydrolases"/>
    <property type="match status" value="2"/>
</dbReference>
<dbReference type="GO" id="GO:0045087">
    <property type="term" value="P:innate immune response"/>
    <property type="evidence" value="ECO:0007669"/>
    <property type="project" value="UniProtKB-KW"/>
</dbReference>
<dbReference type="Gene3D" id="3.40.50.300">
    <property type="entry name" value="P-loop containing nucleotide triphosphate hydrolases"/>
    <property type="match status" value="2"/>
</dbReference>
<dbReference type="CDD" id="cd20513">
    <property type="entry name" value="CYCLIN_CCNC_rpt1"/>
    <property type="match status" value="1"/>
</dbReference>
<keyword evidence="16" id="KW-0175">Coiled coil</keyword>